<dbReference type="GO" id="GO:0042803">
    <property type="term" value="F:protein homodimerization activity"/>
    <property type="evidence" value="ECO:0007669"/>
    <property type="project" value="InterPro"/>
</dbReference>
<dbReference type="STRING" id="573061.Clocel_1276"/>
<organism evidence="2 3">
    <name type="scientific">Clostridium cellulovorans (strain ATCC 35296 / DSM 3052 / OCM 3 / 743B)</name>
    <dbReference type="NCBI Taxonomy" id="573061"/>
    <lineage>
        <taxon>Bacteria</taxon>
        <taxon>Bacillati</taxon>
        <taxon>Bacillota</taxon>
        <taxon>Clostridia</taxon>
        <taxon>Eubacteriales</taxon>
        <taxon>Clostridiaceae</taxon>
        <taxon>Clostridium</taxon>
    </lineage>
</organism>
<evidence type="ECO:0000256" key="1">
    <source>
        <dbReference type="ARBA" id="ARBA00023186"/>
    </source>
</evidence>
<keyword evidence="1" id="KW-0143">Chaperone</keyword>
<reference evidence="2 3" key="1">
    <citation type="submission" date="2010-08" db="EMBL/GenBank/DDBJ databases">
        <title>Complete sequence of Clostridium cellulovorans 743B.</title>
        <authorList>
            <consortium name="US DOE Joint Genome Institute"/>
            <person name="Lucas S."/>
            <person name="Copeland A."/>
            <person name="Lapidus A."/>
            <person name="Cheng J.-F."/>
            <person name="Bruce D."/>
            <person name="Goodwin L."/>
            <person name="Pitluck S."/>
            <person name="Chertkov O."/>
            <person name="Detter J.C."/>
            <person name="Han C."/>
            <person name="Tapia R."/>
            <person name="Land M."/>
            <person name="Hauser L."/>
            <person name="Chang Y.-J."/>
            <person name="Jeffries C."/>
            <person name="Kyrpides N."/>
            <person name="Ivanova N."/>
            <person name="Mikhailova N."/>
            <person name="Hemme C.L."/>
            <person name="Woyke T."/>
        </authorList>
    </citation>
    <scope>NUCLEOTIDE SEQUENCE [LARGE SCALE GENOMIC DNA]</scope>
    <source>
        <strain evidence="3">ATCC 35296 / DSM 3052 / OCM 3 / 743B</strain>
    </source>
</reference>
<dbReference type="EMBL" id="CP002160">
    <property type="protein sequence ID" value="ADL51031.1"/>
    <property type="molecule type" value="Genomic_DNA"/>
</dbReference>
<dbReference type="eggNOG" id="COG0576">
    <property type="taxonomic scope" value="Bacteria"/>
</dbReference>
<dbReference type="Pfam" id="PF01025">
    <property type="entry name" value="GrpE"/>
    <property type="match status" value="1"/>
</dbReference>
<dbReference type="Gene3D" id="2.30.22.10">
    <property type="entry name" value="Head domain of nucleotide exchange factor GrpE"/>
    <property type="match status" value="1"/>
</dbReference>
<dbReference type="HOGENOM" id="CLU_1303118_0_0_9"/>
<sequence length="211" mass="25102">MEENRDLPIQERENDPLFINEEEEEELYSSISLLDVINDGFESVDKQLKLLMREFNSKLKYDVKKDEQIDKLYKELRGYRENLLIKSITPMIEDMIFEIEANKKRVQQLKRKEISELSPEKLLKTIEDYSEEISNILYRQGIESYESLGKIFDGNIHTINKLVEINDKLMHNTIAKSIRQGYRWENKILKKELVDIYKYNSSVEENGVETN</sequence>
<dbReference type="InterPro" id="IPR000740">
    <property type="entry name" value="GrpE"/>
</dbReference>
<dbReference type="KEGG" id="ccb:Clocel_1276"/>
<dbReference type="SUPFAM" id="SSF51064">
    <property type="entry name" value="Head domain of nucleotide exchange factor GrpE"/>
    <property type="match status" value="1"/>
</dbReference>
<gene>
    <name evidence="2" type="ordered locus">Clocel_1276</name>
</gene>
<evidence type="ECO:0000313" key="2">
    <source>
        <dbReference type="EMBL" id="ADL51031.1"/>
    </source>
</evidence>
<dbReference type="GO" id="GO:0006457">
    <property type="term" value="P:protein folding"/>
    <property type="evidence" value="ECO:0007669"/>
    <property type="project" value="InterPro"/>
</dbReference>
<dbReference type="InterPro" id="IPR009012">
    <property type="entry name" value="GrpE_head"/>
</dbReference>
<dbReference type="RefSeq" id="WP_010076110.1">
    <property type="nucleotide sequence ID" value="NC_014393.1"/>
</dbReference>
<dbReference type="GO" id="GO:0051087">
    <property type="term" value="F:protein-folding chaperone binding"/>
    <property type="evidence" value="ECO:0007669"/>
    <property type="project" value="InterPro"/>
</dbReference>
<dbReference type="AlphaFoldDB" id="D9SUX6"/>
<dbReference type="GO" id="GO:0000774">
    <property type="term" value="F:adenyl-nucleotide exchange factor activity"/>
    <property type="evidence" value="ECO:0007669"/>
    <property type="project" value="InterPro"/>
</dbReference>
<evidence type="ECO:0000313" key="3">
    <source>
        <dbReference type="Proteomes" id="UP000002730"/>
    </source>
</evidence>
<accession>D9SUX6</accession>
<dbReference type="OrthoDB" id="1918978at2"/>
<name>D9SUX6_CLOC7</name>
<protein>
    <submittedName>
        <fullName evidence="2">GrpE protein</fullName>
    </submittedName>
</protein>
<keyword evidence="3" id="KW-1185">Reference proteome</keyword>
<dbReference type="Proteomes" id="UP000002730">
    <property type="component" value="Chromosome"/>
</dbReference>
<proteinExistence type="predicted"/>